<accession>A0ACC1RZ45</accession>
<evidence type="ECO:0000313" key="2">
    <source>
        <dbReference type="Proteomes" id="UP001148629"/>
    </source>
</evidence>
<dbReference type="EMBL" id="JANRMS010001386">
    <property type="protein sequence ID" value="KAJ3528625.1"/>
    <property type="molecule type" value="Genomic_DNA"/>
</dbReference>
<name>A0ACC1RZ45_9HYPO</name>
<sequence>MPNIHTFVCTFVSDDEVVGARQHLDPTDLTTSRQRKREYYTYGRIEGSLLELGPAIIRPGSRITIIKCLNLGDIHARWFKPLGASHMPEVEDSTTGRRFCIVNNKHVELCADFRLYIWKDDVRNILDAGGFYFCCHSYRQGCQQIQHHQVLDLVLHHPVDDPLTVSLHFSQVSWFPTWPSLWTSRRRLSLRWESLQTLSLTLMAFPVHELAEFICGHAATLKHVFLYECAGMDASLAEAVRLVAASQDVHLHRFVVGIRTSGQPPQIIPESEVLEFLNSKDETKNPFPDTNSSLRILRPELLPGGQYVADTWGTVELIHRLSSMFSDRNDGLYATYTAIHVQIMDKPSMLQLLPAEIICLIIDHLPCESLASFRLCLPGLDNVILRRLFCSIHVTFTNKHLKKLQDVAASPHIAPHVQELIWMPSRAHDSHSQRGYVPAWRTQFFKCLDTMPNLHTFVTAYNRPLRTKSNQPDGLSCVLLPAISRSQSLMASLRCQDPLMQVDWLKNTNPPSIGVPQSPVMGHATSVVTILRIDIQGSPPWMSDKQFLTAFKDAVEATINLRRLCVRWNCSKDNPRFPESNARFMQHVVLSTLRIKHPYKQISSLVSRLAQAKENIKLHRFILYHSRNNPCCDNRSLQELTVIPEQLMLDFINSRGQARDPFAEMTIQQSDHCATVADQEMPFCPDNNDMISACQQCKQSKGNM</sequence>
<keyword evidence="2" id="KW-1185">Reference proteome</keyword>
<dbReference type="Proteomes" id="UP001148629">
    <property type="component" value="Unassembled WGS sequence"/>
</dbReference>
<comment type="caution">
    <text evidence="1">The sequence shown here is derived from an EMBL/GenBank/DDBJ whole genome shotgun (WGS) entry which is preliminary data.</text>
</comment>
<gene>
    <name evidence="1" type="ORF">NM208_g10117</name>
</gene>
<reference evidence="1" key="1">
    <citation type="submission" date="2022-08" db="EMBL/GenBank/DDBJ databases">
        <title>Genome Sequence of Fusarium decemcellulare.</title>
        <authorList>
            <person name="Buettner E."/>
        </authorList>
    </citation>
    <scope>NUCLEOTIDE SEQUENCE</scope>
    <source>
        <strain evidence="1">Babe19</strain>
    </source>
</reference>
<organism evidence="1 2">
    <name type="scientific">Fusarium decemcellulare</name>
    <dbReference type="NCBI Taxonomy" id="57161"/>
    <lineage>
        <taxon>Eukaryota</taxon>
        <taxon>Fungi</taxon>
        <taxon>Dikarya</taxon>
        <taxon>Ascomycota</taxon>
        <taxon>Pezizomycotina</taxon>
        <taxon>Sordariomycetes</taxon>
        <taxon>Hypocreomycetidae</taxon>
        <taxon>Hypocreales</taxon>
        <taxon>Nectriaceae</taxon>
        <taxon>Fusarium</taxon>
        <taxon>Fusarium decemcellulare species complex</taxon>
    </lineage>
</organism>
<proteinExistence type="predicted"/>
<evidence type="ECO:0000313" key="1">
    <source>
        <dbReference type="EMBL" id="KAJ3528625.1"/>
    </source>
</evidence>
<protein>
    <submittedName>
        <fullName evidence="1">Uncharacterized protein</fullName>
    </submittedName>
</protein>